<dbReference type="Proteomes" id="UP000479293">
    <property type="component" value="Unassembled WGS sequence"/>
</dbReference>
<comment type="caution">
    <text evidence="2">The sequence shown here is derived from an EMBL/GenBank/DDBJ whole genome shotgun (WGS) entry which is preliminary data.</text>
</comment>
<name>A0A7C9FDE1_9BACT</name>
<dbReference type="Pfam" id="PF13568">
    <property type="entry name" value="OMP_b-brl_2"/>
    <property type="match status" value="1"/>
</dbReference>
<feature type="domain" description="Outer membrane protein beta-barrel" evidence="1">
    <location>
        <begin position="37"/>
        <end position="218"/>
    </location>
</feature>
<sequence>MNSKSSFYKNSNDMKTNRPLLLSLLLVLVSAGMAAAQWSIGVRGGGYMGTVTQPELITSFTPDFHWSPGISAAVFAERELTNGISIRPELVYQQKGFLMREGTKINVGKLPINLGVKSAYRVDYAEAPLLLKLAAGNELAKVYLIAGPSVGYAIDAQLVTRPQAVIEFRPIRTNVPLESLGYNRFELSGIAGAGLSLKAGAGEIMIEGRYQQGITRLIDVPIVRANVRNQGVSVSLGYKIPF</sequence>
<keyword evidence="3" id="KW-1185">Reference proteome</keyword>
<dbReference type="InterPro" id="IPR025665">
    <property type="entry name" value="Beta-barrel_OMP_2"/>
</dbReference>
<accession>A0A7C9FDE1</accession>
<evidence type="ECO:0000259" key="1">
    <source>
        <dbReference type="Pfam" id="PF13568"/>
    </source>
</evidence>
<gene>
    <name evidence="2" type="ORF">GBK04_15100</name>
</gene>
<dbReference type="EMBL" id="WHLY01000002">
    <property type="protein sequence ID" value="MPR34647.1"/>
    <property type="molecule type" value="Genomic_DNA"/>
</dbReference>
<reference evidence="2 3" key="1">
    <citation type="submission" date="2019-10" db="EMBL/GenBank/DDBJ databases">
        <title>Draft Genome Sequence of Cytophagaceae sp. SJW1-29.</title>
        <authorList>
            <person name="Choi A."/>
        </authorList>
    </citation>
    <scope>NUCLEOTIDE SEQUENCE [LARGE SCALE GENOMIC DNA]</scope>
    <source>
        <strain evidence="2 3">SJW1-29</strain>
    </source>
</reference>
<dbReference type="AlphaFoldDB" id="A0A7C9FDE1"/>
<protein>
    <submittedName>
        <fullName evidence="2">Outer membrane beta-barrel protein</fullName>
    </submittedName>
</protein>
<organism evidence="2 3">
    <name type="scientific">Salmonirosea aquatica</name>
    <dbReference type="NCBI Taxonomy" id="2654236"/>
    <lineage>
        <taxon>Bacteria</taxon>
        <taxon>Pseudomonadati</taxon>
        <taxon>Bacteroidota</taxon>
        <taxon>Cytophagia</taxon>
        <taxon>Cytophagales</taxon>
        <taxon>Spirosomataceae</taxon>
        <taxon>Salmonirosea</taxon>
    </lineage>
</organism>
<proteinExistence type="predicted"/>
<evidence type="ECO:0000313" key="2">
    <source>
        <dbReference type="EMBL" id="MPR34647.1"/>
    </source>
</evidence>
<evidence type="ECO:0000313" key="3">
    <source>
        <dbReference type="Proteomes" id="UP000479293"/>
    </source>
</evidence>